<organism evidence="3 4">
    <name type="scientific">Xenoophorus captivus</name>
    <dbReference type="NCBI Taxonomy" id="1517983"/>
    <lineage>
        <taxon>Eukaryota</taxon>
        <taxon>Metazoa</taxon>
        <taxon>Chordata</taxon>
        <taxon>Craniata</taxon>
        <taxon>Vertebrata</taxon>
        <taxon>Euteleostomi</taxon>
        <taxon>Actinopterygii</taxon>
        <taxon>Neopterygii</taxon>
        <taxon>Teleostei</taxon>
        <taxon>Neoteleostei</taxon>
        <taxon>Acanthomorphata</taxon>
        <taxon>Ovalentaria</taxon>
        <taxon>Atherinomorphae</taxon>
        <taxon>Cyprinodontiformes</taxon>
        <taxon>Goodeidae</taxon>
        <taxon>Xenoophorus</taxon>
    </lineage>
</organism>
<feature type="non-terminal residue" evidence="3">
    <location>
        <position position="1"/>
    </location>
</feature>
<evidence type="ECO:0000313" key="3">
    <source>
        <dbReference type="EMBL" id="MEQ2207866.1"/>
    </source>
</evidence>
<accession>A0ABV0RIQ8</accession>
<feature type="coiled-coil region" evidence="1">
    <location>
        <begin position="133"/>
        <end position="160"/>
    </location>
</feature>
<protein>
    <submittedName>
        <fullName evidence="3">Uncharacterized protein</fullName>
    </submittedName>
</protein>
<name>A0ABV0RIQ8_9TELE</name>
<evidence type="ECO:0000256" key="1">
    <source>
        <dbReference type="SAM" id="Coils"/>
    </source>
</evidence>
<keyword evidence="4" id="KW-1185">Reference proteome</keyword>
<feature type="compositionally biased region" description="Basic and acidic residues" evidence="2">
    <location>
        <begin position="1"/>
        <end position="23"/>
    </location>
</feature>
<gene>
    <name evidence="3" type="ORF">XENOCAPTIV_020015</name>
</gene>
<evidence type="ECO:0000256" key="2">
    <source>
        <dbReference type="SAM" id="MobiDB-lite"/>
    </source>
</evidence>
<dbReference type="Proteomes" id="UP001434883">
    <property type="component" value="Unassembled WGS sequence"/>
</dbReference>
<evidence type="ECO:0000313" key="4">
    <source>
        <dbReference type="Proteomes" id="UP001434883"/>
    </source>
</evidence>
<comment type="caution">
    <text evidence="3">The sequence shown here is derived from an EMBL/GenBank/DDBJ whole genome shotgun (WGS) entry which is preliminary data.</text>
</comment>
<proteinExistence type="predicted"/>
<sequence>AHTNELLKREMASPAKDTKDKGKPATQTKLYRIWESFGQRPGKDASPTEKAGISIKASTGMAETLAENPVGRVSSELMLVKEEILRAVGNLRSEFMGKLNGILKASEEMAKQLSDCINFGQVEIHLSAVADDCYILKDTVEKLEKRNRILEDKVIDMETRSHSNNVDLPKGAKKSDCCMLLESWLSAALDMHLQAPSSGAGTSYWAKEGLGRPFETPNNEVA</sequence>
<keyword evidence="1" id="KW-0175">Coiled coil</keyword>
<reference evidence="3 4" key="1">
    <citation type="submission" date="2021-06" db="EMBL/GenBank/DDBJ databases">
        <authorList>
            <person name="Palmer J.M."/>
        </authorList>
    </citation>
    <scope>NUCLEOTIDE SEQUENCE [LARGE SCALE GENOMIC DNA]</scope>
    <source>
        <strain evidence="3 4">XC_2019</strain>
        <tissue evidence="3">Muscle</tissue>
    </source>
</reference>
<dbReference type="EMBL" id="JAHRIN010046297">
    <property type="protein sequence ID" value="MEQ2207866.1"/>
    <property type="molecule type" value="Genomic_DNA"/>
</dbReference>
<feature type="region of interest" description="Disordered" evidence="2">
    <location>
        <begin position="1"/>
        <end position="27"/>
    </location>
</feature>